<accession>A0ABT7MJE3</accession>
<dbReference type="RefSeq" id="WP_214832495.1">
    <property type="nucleotide sequence ID" value="NZ_CP183077.1"/>
</dbReference>
<evidence type="ECO:0000256" key="1">
    <source>
        <dbReference type="SAM" id="Phobius"/>
    </source>
</evidence>
<protein>
    <submittedName>
        <fullName evidence="2">Uncharacterized protein</fullName>
    </submittedName>
</protein>
<feature type="transmembrane region" description="Helical" evidence="1">
    <location>
        <begin position="17"/>
        <end position="36"/>
    </location>
</feature>
<keyword evidence="3" id="KW-1185">Reference proteome</keyword>
<keyword evidence="1" id="KW-1133">Transmembrane helix</keyword>
<feature type="transmembrane region" description="Helical" evidence="1">
    <location>
        <begin position="48"/>
        <end position="66"/>
    </location>
</feature>
<keyword evidence="1" id="KW-0812">Transmembrane</keyword>
<proteinExistence type="predicted"/>
<name>A0ABT7MJE3_9BACL</name>
<sequence length="68" mass="7778">MNRLFGWWLRIPRRVRLTALTVVTFAVLGHMVFLGGQSMLDDPNWDTLWLSVIGAALLTFIAYKATKK</sequence>
<dbReference type="EMBL" id="JASWER010000001">
    <property type="protein sequence ID" value="MDL5375532.1"/>
    <property type="molecule type" value="Genomic_DNA"/>
</dbReference>
<organism evidence="2 3">
    <name type="scientific">Exiguobacterium mexicanum</name>
    <dbReference type="NCBI Taxonomy" id="340146"/>
    <lineage>
        <taxon>Bacteria</taxon>
        <taxon>Bacillati</taxon>
        <taxon>Bacillota</taxon>
        <taxon>Bacilli</taxon>
        <taxon>Bacillales</taxon>
        <taxon>Bacillales Family XII. Incertae Sedis</taxon>
        <taxon>Exiguobacterium</taxon>
    </lineage>
</organism>
<evidence type="ECO:0000313" key="3">
    <source>
        <dbReference type="Proteomes" id="UP001230807"/>
    </source>
</evidence>
<reference evidence="2 3" key="1">
    <citation type="submission" date="2023-06" db="EMBL/GenBank/DDBJ databases">
        <title>Influencing factors and mechanism of Cr(VI) reduction by facultative anaerobic Exiguobacterium sp. PY14.</title>
        <authorList>
            <person name="Zou L."/>
        </authorList>
    </citation>
    <scope>NUCLEOTIDE SEQUENCE [LARGE SCALE GENOMIC DNA]</scope>
    <source>
        <strain evidence="2 3">PY14</strain>
    </source>
</reference>
<dbReference type="Proteomes" id="UP001230807">
    <property type="component" value="Unassembled WGS sequence"/>
</dbReference>
<gene>
    <name evidence="2" type="ORF">QR695_00785</name>
</gene>
<comment type="caution">
    <text evidence="2">The sequence shown here is derived from an EMBL/GenBank/DDBJ whole genome shotgun (WGS) entry which is preliminary data.</text>
</comment>
<keyword evidence="1" id="KW-0472">Membrane</keyword>
<evidence type="ECO:0000313" key="2">
    <source>
        <dbReference type="EMBL" id="MDL5375532.1"/>
    </source>
</evidence>